<evidence type="ECO:0000256" key="2">
    <source>
        <dbReference type="ARBA" id="ARBA00004966"/>
    </source>
</evidence>
<evidence type="ECO:0000259" key="9">
    <source>
        <dbReference type="Pfam" id="PF00195"/>
    </source>
</evidence>
<comment type="similarity">
    <text evidence="3 8">Belongs to the thiolase-like superfamily. Chalcone/stilbene synthases family.</text>
</comment>
<protein>
    <recommendedName>
        <fullName evidence="4">chalcone synthase</fullName>
        <ecNumber evidence="4">2.3.1.74</ecNumber>
    </recommendedName>
</protein>
<evidence type="ECO:0000256" key="7">
    <source>
        <dbReference type="ARBA" id="ARBA00023315"/>
    </source>
</evidence>
<dbReference type="EC" id="2.3.1.74" evidence="4"/>
<dbReference type="GO" id="GO:0010208">
    <property type="term" value="P:pollen wall assembly"/>
    <property type="evidence" value="ECO:0007669"/>
    <property type="project" value="UniProtKB-ARBA"/>
</dbReference>
<reference evidence="11" key="1">
    <citation type="submission" date="2022-08" db="EMBL/GenBank/DDBJ databases">
        <authorList>
            <person name="Marques A."/>
        </authorList>
    </citation>
    <scope>NUCLEOTIDE SEQUENCE</scope>
    <source>
        <strain evidence="11">RhyPub2mFocal</strain>
        <tissue evidence="11">Leaves</tissue>
    </source>
</reference>
<dbReference type="Proteomes" id="UP001140206">
    <property type="component" value="Chromosome 2"/>
</dbReference>
<evidence type="ECO:0000256" key="3">
    <source>
        <dbReference type="ARBA" id="ARBA00005531"/>
    </source>
</evidence>
<evidence type="ECO:0000259" key="10">
    <source>
        <dbReference type="Pfam" id="PF02797"/>
    </source>
</evidence>
<keyword evidence="7 8" id="KW-0012">Acyltransferase</keyword>
<evidence type="ECO:0000256" key="8">
    <source>
        <dbReference type="RuleBase" id="RU003633"/>
    </source>
</evidence>
<dbReference type="AlphaFoldDB" id="A0AAV8GCB3"/>
<evidence type="ECO:0000256" key="1">
    <source>
        <dbReference type="ARBA" id="ARBA00002969"/>
    </source>
</evidence>
<sequence length="453" mass="49646">MDFNRDIDMAQDLTIRGRTFHLSHTGHFQRQKHAFTYIGDRLWAKSSQPNMNLKLILTVRSASGISRTGEDTDRRAQATVLAVGTAVPQNYIYQSDYPDYYFRVTNSGHLGDLKEKFTRICKATEIRKRYFHLTDEMIQDHPNVAGHNENSLDARNNLLRANIPELGKEAADKALQEWGQSRSKITHLIFHTGTGCIELPGPDSQLVSLLGLSPTVNRTMLYHNGCFAGGTTLRLAKDIAENNHRARVLVVCSEITASFFRGPSKSSIGNLVGQALFSDGAAAVIVGSEPEFSVEEPHFEIVSAKQTLIPGTADAISGCVTEVGLYGSLSPDVPRHIANGIGKCISDAFAPLEITDWNSLFWIVHPGGRKILDDVEGALKLEKDKFLVSRHVLAEYGNVASASVFFVMDEMRRRSKKEGKATTGEGKGLGVLLGIGPGLTIETVVLRAFAVPN</sequence>
<dbReference type="EMBL" id="JAMFTS010000002">
    <property type="protein sequence ID" value="KAJ4801441.1"/>
    <property type="molecule type" value="Genomic_DNA"/>
</dbReference>
<dbReference type="Pfam" id="PF00195">
    <property type="entry name" value="Chal_sti_synt_N"/>
    <property type="match status" value="1"/>
</dbReference>
<dbReference type="Pfam" id="PF02797">
    <property type="entry name" value="Chal_sti_synt_C"/>
    <property type="match status" value="1"/>
</dbReference>
<evidence type="ECO:0000313" key="12">
    <source>
        <dbReference type="Proteomes" id="UP001140206"/>
    </source>
</evidence>
<comment type="function">
    <text evidence="1">The primary product of this enzyme is 4,2',4',6'-tetrahydroxychalcone (also termed naringenin-chalcone or chalcone) which can under specific conditions spontaneously isomerize into naringenin.</text>
</comment>
<dbReference type="FunFam" id="3.40.47.10:FF:000014">
    <property type="entry name" value="Chalcone synthase 1"/>
    <property type="match status" value="1"/>
</dbReference>
<dbReference type="FunFam" id="3.40.47.10:FF:000025">
    <property type="entry name" value="Chalcone synthase 2"/>
    <property type="match status" value="1"/>
</dbReference>
<dbReference type="InterPro" id="IPR001099">
    <property type="entry name" value="Chalcone/stilbene_synt_N"/>
</dbReference>
<evidence type="ECO:0000313" key="11">
    <source>
        <dbReference type="EMBL" id="KAJ4801441.1"/>
    </source>
</evidence>
<dbReference type="InterPro" id="IPR012328">
    <property type="entry name" value="Chalcone/stilbene_synt_C"/>
</dbReference>
<dbReference type="GO" id="GO:0016210">
    <property type="term" value="F:naringenin-chalcone synthase activity"/>
    <property type="evidence" value="ECO:0007669"/>
    <property type="project" value="UniProtKB-EC"/>
</dbReference>
<dbReference type="CDD" id="cd00831">
    <property type="entry name" value="CHS_like"/>
    <property type="match status" value="1"/>
</dbReference>
<keyword evidence="6" id="KW-0284">Flavonoid biosynthesis</keyword>
<dbReference type="Gene3D" id="3.40.47.10">
    <property type="match status" value="2"/>
</dbReference>
<name>A0AAV8GCB3_9POAL</name>
<evidence type="ECO:0000256" key="4">
    <source>
        <dbReference type="ARBA" id="ARBA00012975"/>
    </source>
</evidence>
<dbReference type="InterPro" id="IPR016039">
    <property type="entry name" value="Thiolase-like"/>
</dbReference>
<keyword evidence="5 8" id="KW-0808">Transferase</keyword>
<comment type="caution">
    <text evidence="11">The sequence shown here is derived from an EMBL/GenBank/DDBJ whole genome shotgun (WGS) entry which is preliminary data.</text>
</comment>
<dbReference type="InterPro" id="IPR011141">
    <property type="entry name" value="Polyketide_synthase_type-III"/>
</dbReference>
<dbReference type="SUPFAM" id="SSF53901">
    <property type="entry name" value="Thiolase-like"/>
    <property type="match status" value="2"/>
</dbReference>
<dbReference type="PANTHER" id="PTHR11877">
    <property type="entry name" value="HYDROXYMETHYLGLUTARYL-COA SYNTHASE"/>
    <property type="match status" value="1"/>
</dbReference>
<evidence type="ECO:0000256" key="5">
    <source>
        <dbReference type="ARBA" id="ARBA00022679"/>
    </source>
</evidence>
<evidence type="ECO:0000256" key="6">
    <source>
        <dbReference type="ARBA" id="ARBA00023241"/>
    </source>
</evidence>
<dbReference type="GO" id="GO:0009813">
    <property type="term" value="P:flavonoid biosynthetic process"/>
    <property type="evidence" value="ECO:0007669"/>
    <property type="project" value="UniProtKB-KW"/>
</dbReference>
<comment type="pathway">
    <text evidence="2">Secondary metabolite biosynthesis; flavonoid biosynthesis.</text>
</comment>
<dbReference type="PANTHER" id="PTHR11877:SF14">
    <property type="entry name" value="CHALCONE SYNTHASE"/>
    <property type="match status" value="1"/>
</dbReference>
<gene>
    <name evidence="11" type="ORF">LUZ62_052687</name>
</gene>
<accession>A0AAV8GCB3</accession>
<dbReference type="GO" id="GO:0030639">
    <property type="term" value="P:polyketide biosynthetic process"/>
    <property type="evidence" value="ECO:0007669"/>
    <property type="project" value="TreeGrafter"/>
</dbReference>
<feature type="domain" description="Chalcone/stilbene synthase C-terminal" evidence="10">
    <location>
        <begin position="300"/>
        <end position="448"/>
    </location>
</feature>
<feature type="domain" description="Chalcone/stilbene synthase N-terminal" evidence="9">
    <location>
        <begin position="74"/>
        <end position="290"/>
    </location>
</feature>
<proteinExistence type="inferred from homology"/>
<organism evidence="11 12">
    <name type="scientific">Rhynchospora pubera</name>
    <dbReference type="NCBI Taxonomy" id="906938"/>
    <lineage>
        <taxon>Eukaryota</taxon>
        <taxon>Viridiplantae</taxon>
        <taxon>Streptophyta</taxon>
        <taxon>Embryophyta</taxon>
        <taxon>Tracheophyta</taxon>
        <taxon>Spermatophyta</taxon>
        <taxon>Magnoliopsida</taxon>
        <taxon>Liliopsida</taxon>
        <taxon>Poales</taxon>
        <taxon>Cyperaceae</taxon>
        <taxon>Cyperoideae</taxon>
        <taxon>Rhynchosporeae</taxon>
        <taxon>Rhynchospora</taxon>
    </lineage>
</organism>
<keyword evidence="12" id="KW-1185">Reference proteome</keyword>